<dbReference type="Pfam" id="PF00579">
    <property type="entry name" value="tRNA-synt_1b"/>
    <property type="match status" value="1"/>
</dbReference>
<keyword evidence="8 12" id="KW-0648">Protein biosynthesis</keyword>
<dbReference type="PIRSF" id="PIRSF006588">
    <property type="entry name" value="TyrRS_arch_euk"/>
    <property type="match status" value="1"/>
</dbReference>
<dbReference type="PRINTS" id="PR01040">
    <property type="entry name" value="TRNASYNTHTYR"/>
</dbReference>
<dbReference type="EC" id="6.1.1.1" evidence="12"/>
<dbReference type="SUPFAM" id="SSF52374">
    <property type="entry name" value="Nucleotidylyl transferase"/>
    <property type="match status" value="1"/>
</dbReference>
<evidence type="ECO:0000256" key="5">
    <source>
        <dbReference type="ARBA" id="ARBA00022598"/>
    </source>
</evidence>
<evidence type="ECO:0000256" key="2">
    <source>
        <dbReference type="ARBA" id="ARBA00004496"/>
    </source>
</evidence>
<dbReference type="GO" id="GO:0005634">
    <property type="term" value="C:nucleus"/>
    <property type="evidence" value="ECO:0007669"/>
    <property type="project" value="UniProtKB-SubCell"/>
</dbReference>
<dbReference type="GO" id="GO:0004831">
    <property type="term" value="F:tyrosine-tRNA ligase activity"/>
    <property type="evidence" value="ECO:0007669"/>
    <property type="project" value="UniProtKB-EC"/>
</dbReference>
<name>A0A9W8EB45_9FUNG</name>
<proteinExistence type="inferred from homology"/>
<evidence type="ECO:0000256" key="8">
    <source>
        <dbReference type="ARBA" id="ARBA00022917"/>
    </source>
</evidence>
<dbReference type="InterPro" id="IPR014729">
    <property type="entry name" value="Rossmann-like_a/b/a_fold"/>
</dbReference>
<gene>
    <name evidence="14" type="primary">TYS1</name>
    <name evidence="14" type="ORF">H4R34_005039</name>
</gene>
<dbReference type="Proteomes" id="UP001151582">
    <property type="component" value="Unassembled WGS sequence"/>
</dbReference>
<dbReference type="GO" id="GO:0005524">
    <property type="term" value="F:ATP binding"/>
    <property type="evidence" value="ECO:0007669"/>
    <property type="project" value="UniProtKB-KW"/>
</dbReference>
<evidence type="ECO:0000256" key="1">
    <source>
        <dbReference type="ARBA" id="ARBA00004123"/>
    </source>
</evidence>
<dbReference type="EMBL" id="JANBQB010000801">
    <property type="protein sequence ID" value="KAJ1973547.1"/>
    <property type="molecule type" value="Genomic_DNA"/>
</dbReference>
<dbReference type="FunFam" id="1.10.240.10:FF:000004">
    <property type="entry name" value="Tyrosine--tRNA ligase"/>
    <property type="match status" value="1"/>
</dbReference>
<feature type="compositionally biased region" description="Basic residues" evidence="13">
    <location>
        <begin position="375"/>
        <end position="385"/>
    </location>
</feature>
<evidence type="ECO:0000256" key="10">
    <source>
        <dbReference type="ARBA" id="ARBA00023242"/>
    </source>
</evidence>
<dbReference type="GO" id="GO:0005737">
    <property type="term" value="C:cytoplasm"/>
    <property type="evidence" value="ECO:0007669"/>
    <property type="project" value="UniProtKB-SubCell"/>
</dbReference>
<comment type="subcellular location">
    <subcellularLocation>
        <location evidence="2">Cytoplasm</location>
    </subcellularLocation>
    <subcellularLocation>
        <location evidence="1">Nucleus</location>
    </subcellularLocation>
</comment>
<evidence type="ECO:0000256" key="9">
    <source>
        <dbReference type="ARBA" id="ARBA00023146"/>
    </source>
</evidence>
<dbReference type="PANTHER" id="PTHR46264">
    <property type="entry name" value="TYROSINE-TRNA LIGASE"/>
    <property type="match status" value="1"/>
</dbReference>
<evidence type="ECO:0000256" key="6">
    <source>
        <dbReference type="ARBA" id="ARBA00022741"/>
    </source>
</evidence>
<evidence type="ECO:0000256" key="11">
    <source>
        <dbReference type="ARBA" id="ARBA00048248"/>
    </source>
</evidence>
<dbReference type="CDD" id="cd00805">
    <property type="entry name" value="TyrRS_core"/>
    <property type="match status" value="1"/>
</dbReference>
<evidence type="ECO:0000313" key="14">
    <source>
        <dbReference type="EMBL" id="KAJ1973547.1"/>
    </source>
</evidence>
<dbReference type="InterPro" id="IPR050489">
    <property type="entry name" value="Tyr-tRNA_synthase"/>
</dbReference>
<keyword evidence="7 12" id="KW-0067">ATP-binding</keyword>
<keyword evidence="5 12" id="KW-0436">Ligase</keyword>
<organism evidence="14 15">
    <name type="scientific">Dimargaris verticillata</name>
    <dbReference type="NCBI Taxonomy" id="2761393"/>
    <lineage>
        <taxon>Eukaryota</taxon>
        <taxon>Fungi</taxon>
        <taxon>Fungi incertae sedis</taxon>
        <taxon>Zoopagomycota</taxon>
        <taxon>Kickxellomycotina</taxon>
        <taxon>Dimargaritomycetes</taxon>
        <taxon>Dimargaritales</taxon>
        <taxon>Dimargaritaceae</taxon>
        <taxon>Dimargaris</taxon>
    </lineage>
</organism>
<dbReference type="OrthoDB" id="197206at2759"/>
<keyword evidence="9 12" id="KW-0030">Aminoacyl-tRNA synthetase</keyword>
<dbReference type="AlphaFoldDB" id="A0A9W8EB45"/>
<dbReference type="GO" id="GO:0006437">
    <property type="term" value="P:tyrosyl-tRNA aminoacylation"/>
    <property type="evidence" value="ECO:0007669"/>
    <property type="project" value="InterPro"/>
</dbReference>
<dbReference type="InterPro" id="IPR023617">
    <property type="entry name" value="Tyr-tRNA-ligase_arc/euk-type"/>
</dbReference>
<dbReference type="NCBIfam" id="NF006330">
    <property type="entry name" value="PRK08560.1"/>
    <property type="match status" value="1"/>
</dbReference>
<dbReference type="InterPro" id="IPR002307">
    <property type="entry name" value="Tyr-tRNA-ligase"/>
</dbReference>
<feature type="compositionally biased region" description="Low complexity" evidence="13">
    <location>
        <begin position="396"/>
        <end position="405"/>
    </location>
</feature>
<feature type="region of interest" description="Disordered" evidence="13">
    <location>
        <begin position="366"/>
        <end position="405"/>
    </location>
</feature>
<keyword evidence="15" id="KW-1185">Reference proteome</keyword>
<feature type="compositionally biased region" description="Basic and acidic residues" evidence="13">
    <location>
        <begin position="386"/>
        <end position="395"/>
    </location>
</feature>
<dbReference type="Gene3D" id="1.10.240.10">
    <property type="entry name" value="Tyrosyl-Transfer RNA Synthetase"/>
    <property type="match status" value="1"/>
</dbReference>
<dbReference type="FunFam" id="3.40.50.620:FF:000040">
    <property type="entry name" value="Tyrosine--tRNA ligase"/>
    <property type="match status" value="1"/>
</dbReference>
<sequence>MASQDIPQMASELEQLKVTSGKYQSIDAKVELISRNLQEVLGEDRVREVLQTRDLKLYWGTAPTGRPHIGYFVPISKIADFLRAGCQVKILLADLHGALDNLKAPIDLVMHRANYYEVVVKAMLRSVGVPIEKLVFVRGSSYELTPAYTMDLLKLSTLVTEHDAKKAGAEVVKQVASPLLSSLIYPAMQALDEQYLEVDAQFGGVDQRKIFTFAEKYLPQLGYAKRAHFMNPMVPGLQGSKMSASDPDSKIDLLDDAKTVERKIKRAFCEEGNIEENGILSFTRYVLFPIGSLNSPTGVPEFTITRPEKYGGDSVYHAYEPLEADFAAKLIHPGDLKKSVAAAVNRLLDPIRTEFADNPEYNDLVNLAYPPPPVKPKKVKKKHNLKSAERSEKSESASAPSDSQS</sequence>
<accession>A0A9W8EB45</accession>
<comment type="caution">
    <text evidence="14">The sequence shown here is derived from an EMBL/GenBank/DDBJ whole genome shotgun (WGS) entry which is preliminary data.</text>
</comment>
<dbReference type="Gene3D" id="3.40.50.620">
    <property type="entry name" value="HUPs"/>
    <property type="match status" value="1"/>
</dbReference>
<dbReference type="PANTHER" id="PTHR46264:SF4">
    <property type="entry name" value="TYROSINE--TRNA LIGASE, CYTOPLASMIC"/>
    <property type="match status" value="1"/>
</dbReference>
<keyword evidence="4" id="KW-0963">Cytoplasm</keyword>
<evidence type="ECO:0000313" key="15">
    <source>
        <dbReference type="Proteomes" id="UP001151582"/>
    </source>
</evidence>
<evidence type="ECO:0000256" key="13">
    <source>
        <dbReference type="SAM" id="MobiDB-lite"/>
    </source>
</evidence>
<comment type="catalytic activity">
    <reaction evidence="11 12">
        <text>tRNA(Tyr) + L-tyrosine + ATP = L-tyrosyl-tRNA(Tyr) + AMP + diphosphate + H(+)</text>
        <dbReference type="Rhea" id="RHEA:10220"/>
        <dbReference type="Rhea" id="RHEA-COMP:9706"/>
        <dbReference type="Rhea" id="RHEA-COMP:9707"/>
        <dbReference type="ChEBI" id="CHEBI:15378"/>
        <dbReference type="ChEBI" id="CHEBI:30616"/>
        <dbReference type="ChEBI" id="CHEBI:33019"/>
        <dbReference type="ChEBI" id="CHEBI:58315"/>
        <dbReference type="ChEBI" id="CHEBI:78442"/>
        <dbReference type="ChEBI" id="CHEBI:78536"/>
        <dbReference type="ChEBI" id="CHEBI:456215"/>
        <dbReference type="EC" id="6.1.1.1"/>
    </reaction>
</comment>
<evidence type="ECO:0000256" key="3">
    <source>
        <dbReference type="ARBA" id="ARBA00005594"/>
    </source>
</evidence>
<keyword evidence="6 12" id="KW-0547">Nucleotide-binding</keyword>
<keyword evidence="10" id="KW-0539">Nucleus</keyword>
<reference evidence="14" key="1">
    <citation type="submission" date="2022-07" db="EMBL/GenBank/DDBJ databases">
        <title>Phylogenomic reconstructions and comparative analyses of Kickxellomycotina fungi.</title>
        <authorList>
            <person name="Reynolds N.K."/>
            <person name="Stajich J.E."/>
            <person name="Barry K."/>
            <person name="Grigoriev I.V."/>
            <person name="Crous P."/>
            <person name="Smith M.E."/>
        </authorList>
    </citation>
    <scope>NUCLEOTIDE SEQUENCE</scope>
    <source>
        <strain evidence="14">RSA 567</strain>
    </source>
</reference>
<dbReference type="InterPro" id="IPR002305">
    <property type="entry name" value="aa-tRNA-synth_Ic"/>
</dbReference>
<evidence type="ECO:0000256" key="4">
    <source>
        <dbReference type="ARBA" id="ARBA00022490"/>
    </source>
</evidence>
<dbReference type="NCBIfam" id="TIGR00234">
    <property type="entry name" value="tyrS"/>
    <property type="match status" value="1"/>
</dbReference>
<comment type="similarity">
    <text evidence="3 12">Belongs to the class-I aminoacyl-tRNA synthetase family.</text>
</comment>
<evidence type="ECO:0000256" key="7">
    <source>
        <dbReference type="ARBA" id="ARBA00022840"/>
    </source>
</evidence>
<evidence type="ECO:0000256" key="12">
    <source>
        <dbReference type="RuleBase" id="RU361234"/>
    </source>
</evidence>
<protein>
    <recommendedName>
        <fullName evidence="12">Tyrosine--tRNA ligase</fullName>
        <ecNumber evidence="12">6.1.1.1</ecNumber>
    </recommendedName>
    <alternativeName>
        <fullName evidence="12">Tyrosyl-tRNA synthetase</fullName>
    </alternativeName>
</protein>